<proteinExistence type="predicted"/>
<reference evidence="2 3" key="1">
    <citation type="journal article" date="2018" name="Biotechnol. Biofuels">
        <title>Integrative visual omics of the white-rot fungus Polyporus brumalis exposes the biotechnological potential of its oxidative enzymes for delignifying raw plant biomass.</title>
        <authorList>
            <person name="Miyauchi S."/>
            <person name="Rancon A."/>
            <person name="Drula E."/>
            <person name="Hage H."/>
            <person name="Chaduli D."/>
            <person name="Favel A."/>
            <person name="Grisel S."/>
            <person name="Henrissat B."/>
            <person name="Herpoel-Gimbert I."/>
            <person name="Ruiz-Duenas F.J."/>
            <person name="Chevret D."/>
            <person name="Hainaut M."/>
            <person name="Lin J."/>
            <person name="Wang M."/>
            <person name="Pangilinan J."/>
            <person name="Lipzen A."/>
            <person name="Lesage-Meessen L."/>
            <person name="Navarro D."/>
            <person name="Riley R."/>
            <person name="Grigoriev I.V."/>
            <person name="Zhou S."/>
            <person name="Raouche S."/>
            <person name="Rosso M.N."/>
        </authorList>
    </citation>
    <scope>NUCLEOTIDE SEQUENCE [LARGE SCALE GENOMIC DNA]</scope>
    <source>
        <strain evidence="2 3">BRFM 1820</strain>
    </source>
</reference>
<dbReference type="Proteomes" id="UP000256964">
    <property type="component" value="Unassembled WGS sequence"/>
</dbReference>
<keyword evidence="3" id="KW-1185">Reference proteome</keyword>
<sequence>MIGMIQLSPGRCRFLKRQTVCSRTRRERTTASVVYTHVAAPSGRGKRDDTRGTWSKASAVKEGMEAEAERSLRADAMAWRTSSSTASSIWAERRPTEREPAALSNTSSPRPPILQTLAIVFTPVPVRPLIGSLRNRSMSSLNNHAHVTPPREPPPPSRGRVLALVPTFPPFRHRRPSLISAS</sequence>
<organism evidence="2 3">
    <name type="scientific">Lentinus brumalis</name>
    <dbReference type="NCBI Taxonomy" id="2498619"/>
    <lineage>
        <taxon>Eukaryota</taxon>
        <taxon>Fungi</taxon>
        <taxon>Dikarya</taxon>
        <taxon>Basidiomycota</taxon>
        <taxon>Agaricomycotina</taxon>
        <taxon>Agaricomycetes</taxon>
        <taxon>Polyporales</taxon>
        <taxon>Polyporaceae</taxon>
        <taxon>Lentinus</taxon>
    </lineage>
</organism>
<dbReference type="AlphaFoldDB" id="A0A371DUT2"/>
<feature type="compositionally biased region" description="Basic and acidic residues" evidence="1">
    <location>
        <begin position="91"/>
        <end position="100"/>
    </location>
</feature>
<evidence type="ECO:0000313" key="2">
    <source>
        <dbReference type="EMBL" id="RDX56306.1"/>
    </source>
</evidence>
<evidence type="ECO:0000256" key="1">
    <source>
        <dbReference type="SAM" id="MobiDB-lite"/>
    </source>
</evidence>
<protein>
    <submittedName>
        <fullName evidence="2">Uncharacterized protein</fullName>
    </submittedName>
</protein>
<name>A0A371DUT2_9APHY</name>
<feature type="region of interest" description="Disordered" evidence="1">
    <location>
        <begin position="41"/>
        <end position="69"/>
    </location>
</feature>
<accession>A0A371DUT2</accession>
<dbReference type="EMBL" id="KZ857381">
    <property type="protein sequence ID" value="RDX56306.1"/>
    <property type="molecule type" value="Genomic_DNA"/>
</dbReference>
<feature type="region of interest" description="Disordered" evidence="1">
    <location>
        <begin position="83"/>
        <end position="109"/>
    </location>
</feature>
<feature type="region of interest" description="Disordered" evidence="1">
    <location>
        <begin position="140"/>
        <end position="160"/>
    </location>
</feature>
<evidence type="ECO:0000313" key="3">
    <source>
        <dbReference type="Proteomes" id="UP000256964"/>
    </source>
</evidence>
<gene>
    <name evidence="2" type="ORF">OH76DRAFT_611666</name>
</gene>